<reference evidence="2" key="1">
    <citation type="submission" date="2018-11" db="EMBL/GenBank/DDBJ databases">
        <authorList>
            <consortium name="Pathogen Informatics"/>
        </authorList>
    </citation>
    <scope>NUCLEOTIDE SEQUENCE</scope>
</reference>
<protein>
    <submittedName>
        <fullName evidence="2">Uncharacterized protein</fullName>
    </submittedName>
</protein>
<dbReference type="Proteomes" id="UP000784294">
    <property type="component" value="Unassembled WGS sequence"/>
</dbReference>
<comment type="caution">
    <text evidence="2">The sequence shown here is derived from an EMBL/GenBank/DDBJ whole genome shotgun (WGS) entry which is preliminary data.</text>
</comment>
<gene>
    <name evidence="2" type="ORF">PXEA_LOCUS3767</name>
</gene>
<proteinExistence type="predicted"/>
<keyword evidence="3" id="KW-1185">Reference proteome</keyword>
<evidence type="ECO:0000256" key="1">
    <source>
        <dbReference type="SAM" id="MobiDB-lite"/>
    </source>
</evidence>
<evidence type="ECO:0000313" key="3">
    <source>
        <dbReference type="Proteomes" id="UP000784294"/>
    </source>
</evidence>
<evidence type="ECO:0000313" key="2">
    <source>
        <dbReference type="EMBL" id="VEL10327.1"/>
    </source>
</evidence>
<feature type="region of interest" description="Disordered" evidence="1">
    <location>
        <begin position="149"/>
        <end position="178"/>
    </location>
</feature>
<sequence length="178" mass="19741">MADTRGRCQKFGLACQRPVFTKLLHTRPREDDDLDRAGWPRQWYWGGSTEEWGGAGEPACALASVRSSSVDSHTCTNGQAEFGTRGEINCVRHVFDQGNEPETQITSFPALTPPSLPSLAPKSAAGRRSRFGRCTFPVHRQDGLRISSALTYNSPSDPDFRRKPMCSTGNNKRHYLPS</sequence>
<accession>A0A448WF85</accession>
<organism evidence="2 3">
    <name type="scientific">Protopolystoma xenopodis</name>
    <dbReference type="NCBI Taxonomy" id="117903"/>
    <lineage>
        <taxon>Eukaryota</taxon>
        <taxon>Metazoa</taxon>
        <taxon>Spiralia</taxon>
        <taxon>Lophotrochozoa</taxon>
        <taxon>Platyhelminthes</taxon>
        <taxon>Monogenea</taxon>
        <taxon>Polyopisthocotylea</taxon>
        <taxon>Polystomatidea</taxon>
        <taxon>Polystomatidae</taxon>
        <taxon>Protopolystoma</taxon>
    </lineage>
</organism>
<dbReference type="EMBL" id="CAAALY010008693">
    <property type="protein sequence ID" value="VEL10327.1"/>
    <property type="molecule type" value="Genomic_DNA"/>
</dbReference>
<dbReference type="AlphaFoldDB" id="A0A448WF85"/>
<name>A0A448WF85_9PLAT</name>